<dbReference type="RefSeq" id="WP_339586564.1">
    <property type="nucleotide sequence ID" value="NZ_JBBHJZ010000001.1"/>
</dbReference>
<name>A0ABU8RU86_9SPHN</name>
<comment type="caution">
    <text evidence="1">The sequence shown here is derived from an EMBL/GenBank/DDBJ whole genome shotgun (WGS) entry which is preliminary data.</text>
</comment>
<accession>A0ABU8RU86</accession>
<reference evidence="1 2" key="1">
    <citation type="submission" date="2024-03" db="EMBL/GenBank/DDBJ databases">
        <authorList>
            <person name="Jo J.-H."/>
        </authorList>
    </citation>
    <scope>NUCLEOTIDE SEQUENCE [LARGE SCALE GENOMIC DNA]</scope>
    <source>
        <strain evidence="1 2">PS1R-30</strain>
    </source>
</reference>
<dbReference type="EMBL" id="JBBHJZ010000001">
    <property type="protein sequence ID" value="MEJ5976660.1"/>
    <property type="molecule type" value="Genomic_DNA"/>
</dbReference>
<evidence type="ECO:0000313" key="1">
    <source>
        <dbReference type="EMBL" id="MEJ5976660.1"/>
    </source>
</evidence>
<proteinExistence type="predicted"/>
<dbReference type="Proteomes" id="UP001361239">
    <property type="component" value="Unassembled WGS sequence"/>
</dbReference>
<organism evidence="1 2">
    <name type="scientific">Novosphingobium anseongense</name>
    <dbReference type="NCBI Taxonomy" id="3133436"/>
    <lineage>
        <taxon>Bacteria</taxon>
        <taxon>Pseudomonadati</taxon>
        <taxon>Pseudomonadota</taxon>
        <taxon>Alphaproteobacteria</taxon>
        <taxon>Sphingomonadales</taxon>
        <taxon>Sphingomonadaceae</taxon>
        <taxon>Novosphingobium</taxon>
    </lineage>
</organism>
<protein>
    <submittedName>
        <fullName evidence="1">Response regulator</fullName>
    </submittedName>
</protein>
<gene>
    <name evidence="1" type="ORF">WG901_08440</name>
</gene>
<dbReference type="SUPFAM" id="SSF52172">
    <property type="entry name" value="CheY-like"/>
    <property type="match status" value="1"/>
</dbReference>
<dbReference type="Gene3D" id="3.40.50.2300">
    <property type="match status" value="1"/>
</dbReference>
<dbReference type="InterPro" id="IPR011006">
    <property type="entry name" value="CheY-like_superfamily"/>
</dbReference>
<sequence length="107" mass="11252">MLIALLLEDFLEELGFASAGTIDNVADGLARSLEGGFDLAILDVDLRGEPCWPVADALADNGIPFLIASGGSLAPPPGRHASVVTLAKPYTFDAVREAFDRIRPSLS</sequence>
<keyword evidence="2" id="KW-1185">Reference proteome</keyword>
<evidence type="ECO:0000313" key="2">
    <source>
        <dbReference type="Proteomes" id="UP001361239"/>
    </source>
</evidence>